<feature type="non-terminal residue" evidence="1">
    <location>
        <position position="43"/>
    </location>
</feature>
<dbReference type="Proteomes" id="UP001204798">
    <property type="component" value="Unassembled WGS sequence"/>
</dbReference>
<sequence length="43" mass="4923">MKRCCFLSIVASSVGRFSQGQGNFYCRQSILKTWRQNFGCKEG</sequence>
<evidence type="ECO:0000313" key="2">
    <source>
        <dbReference type="Proteomes" id="UP001204798"/>
    </source>
</evidence>
<proteinExistence type="predicted"/>
<protein>
    <submittedName>
        <fullName evidence="1">Uncharacterized protein</fullName>
    </submittedName>
</protein>
<comment type="caution">
    <text evidence="1">The sequence shown here is derived from an EMBL/GenBank/DDBJ whole genome shotgun (WGS) entry which is preliminary data.</text>
</comment>
<dbReference type="EMBL" id="JANUCP010000002">
    <property type="protein sequence ID" value="MCS3919242.1"/>
    <property type="molecule type" value="Genomic_DNA"/>
</dbReference>
<keyword evidence="2" id="KW-1185">Reference proteome</keyword>
<gene>
    <name evidence="1" type="ORF">M2350_001642</name>
</gene>
<evidence type="ECO:0000313" key="1">
    <source>
        <dbReference type="EMBL" id="MCS3919242.1"/>
    </source>
</evidence>
<name>A0ABT2EMT8_9BACT</name>
<reference evidence="1 2" key="1">
    <citation type="submission" date="2022-08" db="EMBL/GenBank/DDBJ databases">
        <title>Bacterial and archaeal communities from various locations to study Microbial Dark Matter (Phase II).</title>
        <authorList>
            <person name="Stepanauskas R."/>
        </authorList>
    </citation>
    <scope>NUCLEOTIDE SEQUENCE [LARGE SCALE GENOMIC DNA]</scope>
    <source>
        <strain evidence="1 2">PD1</strain>
    </source>
</reference>
<organism evidence="1 2">
    <name type="scientific">Candidatus Fervidibacter sacchari</name>
    <dbReference type="NCBI Taxonomy" id="1448929"/>
    <lineage>
        <taxon>Bacteria</taxon>
        <taxon>Candidatus Fervidibacterota</taxon>
        <taxon>Candidatus Fervidibacter</taxon>
    </lineage>
</organism>
<accession>A0ABT2EMT8</accession>